<dbReference type="PANTHER" id="PTHR30146">
    <property type="entry name" value="LACI-RELATED TRANSCRIPTIONAL REPRESSOR"/>
    <property type="match status" value="1"/>
</dbReference>
<gene>
    <name evidence="6" type="ORF">Rumeso_04261</name>
</gene>
<dbReference type="GO" id="GO:0003700">
    <property type="term" value="F:DNA-binding transcription factor activity"/>
    <property type="evidence" value="ECO:0007669"/>
    <property type="project" value="TreeGrafter"/>
</dbReference>
<dbReference type="AlphaFoldDB" id="A0A017HKA3"/>
<keyword evidence="3" id="KW-0238">DNA-binding</keyword>
<keyword evidence="4" id="KW-0804">Transcription</keyword>
<dbReference type="CDD" id="cd01392">
    <property type="entry name" value="HTH_LacI"/>
    <property type="match status" value="1"/>
</dbReference>
<evidence type="ECO:0000256" key="2">
    <source>
        <dbReference type="ARBA" id="ARBA00023015"/>
    </source>
</evidence>
<protein>
    <recommendedName>
        <fullName evidence="5">HTH lacI-type domain-containing protein</fullName>
    </recommendedName>
</protein>
<accession>A0A017HKA3</accession>
<proteinExistence type="predicted"/>
<keyword evidence="1" id="KW-0678">Repressor</keyword>
<dbReference type="SMART" id="SM00354">
    <property type="entry name" value="HTH_LACI"/>
    <property type="match status" value="1"/>
</dbReference>
<dbReference type="SUPFAM" id="SSF47413">
    <property type="entry name" value="lambda repressor-like DNA-binding domains"/>
    <property type="match status" value="1"/>
</dbReference>
<evidence type="ECO:0000259" key="5">
    <source>
        <dbReference type="PROSITE" id="PS50932"/>
    </source>
</evidence>
<dbReference type="InterPro" id="IPR000843">
    <property type="entry name" value="HTH_LacI"/>
</dbReference>
<dbReference type="PANTHER" id="PTHR30146:SF148">
    <property type="entry name" value="HTH-TYPE TRANSCRIPTIONAL REPRESSOR PURR-RELATED"/>
    <property type="match status" value="1"/>
</dbReference>
<dbReference type="Pfam" id="PF13377">
    <property type="entry name" value="Peripla_BP_3"/>
    <property type="match status" value="1"/>
</dbReference>
<evidence type="ECO:0000313" key="6">
    <source>
        <dbReference type="EMBL" id="EYD74204.1"/>
    </source>
</evidence>
<evidence type="ECO:0000256" key="3">
    <source>
        <dbReference type="ARBA" id="ARBA00023125"/>
    </source>
</evidence>
<organism evidence="6 7">
    <name type="scientific">Rubellimicrobium mesophilum DSM 19309</name>
    <dbReference type="NCBI Taxonomy" id="442562"/>
    <lineage>
        <taxon>Bacteria</taxon>
        <taxon>Pseudomonadati</taxon>
        <taxon>Pseudomonadota</taxon>
        <taxon>Alphaproteobacteria</taxon>
        <taxon>Rhodobacterales</taxon>
        <taxon>Roseobacteraceae</taxon>
        <taxon>Rubellimicrobium</taxon>
    </lineage>
</organism>
<dbReference type="STRING" id="442562.Rumeso_04261"/>
<dbReference type="InterPro" id="IPR028082">
    <property type="entry name" value="Peripla_BP_I"/>
</dbReference>
<dbReference type="CDD" id="cd06288">
    <property type="entry name" value="PBP1_sucrose_transcription_regulator"/>
    <property type="match status" value="1"/>
</dbReference>
<keyword evidence="7" id="KW-1185">Reference proteome</keyword>
<reference evidence="6 7" key="1">
    <citation type="submission" date="2013-02" db="EMBL/GenBank/DDBJ databases">
        <authorList>
            <person name="Fiebig A."/>
            <person name="Goeker M."/>
            <person name="Klenk H.-P.P."/>
        </authorList>
    </citation>
    <scope>NUCLEOTIDE SEQUENCE [LARGE SCALE GENOMIC DNA]</scope>
    <source>
        <strain evidence="6 7">DSM 19309</strain>
    </source>
</reference>
<dbReference type="InterPro" id="IPR010982">
    <property type="entry name" value="Lambda_DNA-bd_dom_sf"/>
</dbReference>
<dbReference type="PRINTS" id="PR00036">
    <property type="entry name" value="HTHLACI"/>
</dbReference>
<name>A0A017HKA3_9RHOB</name>
<keyword evidence="2" id="KW-0805">Transcription regulation</keyword>
<evidence type="ECO:0000256" key="1">
    <source>
        <dbReference type="ARBA" id="ARBA00022491"/>
    </source>
</evidence>
<dbReference type="Gene3D" id="1.10.260.40">
    <property type="entry name" value="lambda repressor-like DNA-binding domains"/>
    <property type="match status" value="1"/>
</dbReference>
<dbReference type="HOGENOM" id="CLU_037628_6_0_5"/>
<dbReference type="Gene3D" id="3.40.50.2300">
    <property type="match status" value="2"/>
</dbReference>
<dbReference type="EMBL" id="AOSK01000120">
    <property type="protein sequence ID" value="EYD74204.1"/>
    <property type="molecule type" value="Genomic_DNA"/>
</dbReference>
<dbReference type="Proteomes" id="UP000019666">
    <property type="component" value="Unassembled WGS sequence"/>
</dbReference>
<dbReference type="InterPro" id="IPR046335">
    <property type="entry name" value="LacI/GalR-like_sensor"/>
</dbReference>
<comment type="caution">
    <text evidence="6">The sequence shown here is derived from an EMBL/GenBank/DDBJ whole genome shotgun (WGS) entry which is preliminary data.</text>
</comment>
<sequence>MGESRAAIRGGGMATIYDVARLANVSAKTVSRVLNEDGPVGPRTRQAVQEAIAQLGYVPSNAARMMRSNRSGLVGLITGAITAAQEPTHPAGLPDLLIVQGIQRVMADQDMTLMVADTGGRADRIPRLVRTFLEHRAEGLIYVADYHQRVRLPPVAGSTPLVLANCFDDAGTPAVLPDDRRGQHDLVARIAAAGHRRIAYLTLREDMVATSLRSLGYRDALAEAGLPFDPRLVQVAYLSDGEEDSRILVEAIDRLLELPDPPTVLCCGNDAMAMRVYGILRSRGVRVPEDMSVAGYDNHRIIAETLYPPLTTVELPYRDMGQRAAERLLACISGQGRDEPTPTLVSGPVLWRASVTDRPAANPRHISFNGRSEP</sequence>
<dbReference type="GO" id="GO:0000976">
    <property type="term" value="F:transcription cis-regulatory region binding"/>
    <property type="evidence" value="ECO:0007669"/>
    <property type="project" value="TreeGrafter"/>
</dbReference>
<dbReference type="SUPFAM" id="SSF53822">
    <property type="entry name" value="Periplasmic binding protein-like I"/>
    <property type="match status" value="1"/>
</dbReference>
<evidence type="ECO:0000256" key="4">
    <source>
        <dbReference type="ARBA" id="ARBA00023163"/>
    </source>
</evidence>
<dbReference type="Pfam" id="PF00356">
    <property type="entry name" value="LacI"/>
    <property type="match status" value="1"/>
</dbReference>
<evidence type="ECO:0000313" key="7">
    <source>
        <dbReference type="Proteomes" id="UP000019666"/>
    </source>
</evidence>
<dbReference type="PROSITE" id="PS50932">
    <property type="entry name" value="HTH_LACI_2"/>
    <property type="match status" value="1"/>
</dbReference>
<feature type="domain" description="HTH lacI-type" evidence="5">
    <location>
        <begin position="14"/>
        <end position="68"/>
    </location>
</feature>
<dbReference type="PROSITE" id="PS00356">
    <property type="entry name" value="HTH_LACI_1"/>
    <property type="match status" value="1"/>
</dbReference>